<feature type="binding site" evidence="10">
    <location>
        <position position="70"/>
    </location>
    <ligand>
        <name>Na(+)</name>
        <dbReference type="ChEBI" id="CHEBI:29101"/>
        <note>structural</note>
    </ligand>
</feature>
<organism evidence="11 12">
    <name type="scientific">Paenibacillus sediminis</name>
    <dbReference type="NCBI Taxonomy" id="664909"/>
    <lineage>
        <taxon>Bacteria</taxon>
        <taxon>Bacillati</taxon>
        <taxon>Bacillota</taxon>
        <taxon>Bacilli</taxon>
        <taxon>Bacillales</taxon>
        <taxon>Paenibacillaceae</taxon>
        <taxon>Paenibacillus</taxon>
    </lineage>
</organism>
<keyword evidence="10" id="KW-0813">Transport</keyword>
<proteinExistence type="inferred from homology"/>
<feature type="transmembrane region" description="Helical" evidence="10">
    <location>
        <begin position="30"/>
        <end position="50"/>
    </location>
</feature>
<comment type="subcellular location">
    <subcellularLocation>
        <location evidence="1 10">Cell membrane</location>
        <topology evidence="1 10">Multi-pass membrane protein</topology>
    </subcellularLocation>
</comment>
<evidence type="ECO:0000256" key="8">
    <source>
        <dbReference type="ARBA" id="ARBA00035585"/>
    </source>
</evidence>
<comment type="caution">
    <text evidence="11">The sequence shown here is derived from an EMBL/GenBank/DDBJ whole genome shotgun (WGS) entry which is preliminary data.</text>
</comment>
<keyword evidence="10" id="KW-0479">Metal-binding</keyword>
<evidence type="ECO:0000313" key="12">
    <source>
        <dbReference type="Proteomes" id="UP001519273"/>
    </source>
</evidence>
<feature type="transmembrane region" description="Helical" evidence="10">
    <location>
        <begin position="91"/>
        <end position="113"/>
    </location>
</feature>
<dbReference type="PANTHER" id="PTHR28259">
    <property type="entry name" value="FLUORIDE EXPORT PROTEIN 1-RELATED"/>
    <property type="match status" value="1"/>
</dbReference>
<keyword evidence="2 10" id="KW-1003">Cell membrane</keyword>
<accession>A0ABS4GY32</accession>
<comment type="catalytic activity">
    <reaction evidence="8">
        <text>fluoride(in) = fluoride(out)</text>
        <dbReference type="Rhea" id="RHEA:76159"/>
        <dbReference type="ChEBI" id="CHEBI:17051"/>
    </reaction>
    <physiologicalReaction direction="left-to-right" evidence="8">
        <dbReference type="Rhea" id="RHEA:76160"/>
    </physiologicalReaction>
</comment>
<comment type="activity regulation">
    <text evidence="10">Na(+) is not transported, but it plays an essential structural role and its presence is essential for fluoride channel function.</text>
</comment>
<evidence type="ECO:0000313" key="11">
    <source>
        <dbReference type="EMBL" id="MBP1935175.1"/>
    </source>
</evidence>
<evidence type="ECO:0000256" key="9">
    <source>
        <dbReference type="ARBA" id="ARBA00049940"/>
    </source>
</evidence>
<keyword evidence="6 10" id="KW-0407">Ion channel</keyword>
<evidence type="ECO:0000256" key="4">
    <source>
        <dbReference type="ARBA" id="ARBA00022989"/>
    </source>
</evidence>
<dbReference type="EMBL" id="JAGGKP010000001">
    <property type="protein sequence ID" value="MBP1935175.1"/>
    <property type="molecule type" value="Genomic_DNA"/>
</dbReference>
<comment type="similarity">
    <text evidence="7 10">Belongs to the fluoride channel Fluc/FEX (TC 1.A.43) family.</text>
</comment>
<evidence type="ECO:0000256" key="3">
    <source>
        <dbReference type="ARBA" id="ARBA00022692"/>
    </source>
</evidence>
<evidence type="ECO:0000256" key="5">
    <source>
        <dbReference type="ARBA" id="ARBA00023136"/>
    </source>
</evidence>
<dbReference type="Proteomes" id="UP001519273">
    <property type="component" value="Unassembled WGS sequence"/>
</dbReference>
<dbReference type="RefSeq" id="WP_209844223.1">
    <property type="nucleotide sequence ID" value="NZ_CBCRVE010000001.1"/>
</dbReference>
<evidence type="ECO:0000256" key="7">
    <source>
        <dbReference type="ARBA" id="ARBA00035120"/>
    </source>
</evidence>
<keyword evidence="10" id="KW-0915">Sodium</keyword>
<evidence type="ECO:0000256" key="2">
    <source>
        <dbReference type="ARBA" id="ARBA00022475"/>
    </source>
</evidence>
<feature type="transmembrane region" description="Helical" evidence="10">
    <location>
        <begin position="59"/>
        <end position="79"/>
    </location>
</feature>
<reference evidence="11 12" key="1">
    <citation type="submission" date="2021-03" db="EMBL/GenBank/DDBJ databases">
        <title>Genomic Encyclopedia of Type Strains, Phase IV (KMG-IV): sequencing the most valuable type-strain genomes for metagenomic binning, comparative biology and taxonomic classification.</title>
        <authorList>
            <person name="Goeker M."/>
        </authorList>
    </citation>
    <scope>NUCLEOTIDE SEQUENCE [LARGE SCALE GENOMIC DNA]</scope>
    <source>
        <strain evidence="11 12">DSM 23491</strain>
    </source>
</reference>
<dbReference type="HAMAP" id="MF_00454">
    <property type="entry name" value="FluC"/>
    <property type="match status" value="1"/>
</dbReference>
<dbReference type="InterPro" id="IPR003691">
    <property type="entry name" value="FluC"/>
</dbReference>
<sequence length="116" mass="12839">MIWLVGAGGIVGAAARFSLGKWIADRLGTRYPWGTWIINISGSLLLGILYSNKESLPSYLYLLLGVGFCGAYTTFSTFGYETLQLMEKKEYVRAIMYVISSVILGLIGTWLGMQVR</sequence>
<dbReference type="NCBIfam" id="NF010828">
    <property type="entry name" value="PRK14232.1"/>
    <property type="match status" value="1"/>
</dbReference>
<name>A0ABS4GY32_9BACL</name>
<comment type="function">
    <text evidence="9 10">Fluoride-specific ion channel. Important for reducing fluoride concentration in the cell, thus reducing its toxicity.</text>
</comment>
<gene>
    <name evidence="10" type="primary">fluC</name>
    <name evidence="10" type="synonym">crcB</name>
    <name evidence="11" type="ORF">J2Z20_000036</name>
</gene>
<dbReference type="Pfam" id="PF02537">
    <property type="entry name" value="CRCB"/>
    <property type="match status" value="1"/>
</dbReference>
<keyword evidence="4 10" id="KW-1133">Transmembrane helix</keyword>
<dbReference type="NCBIfam" id="TIGR00494">
    <property type="entry name" value="crcB"/>
    <property type="match status" value="1"/>
</dbReference>
<evidence type="ECO:0000256" key="10">
    <source>
        <dbReference type="HAMAP-Rule" id="MF_00454"/>
    </source>
</evidence>
<keyword evidence="5 10" id="KW-0472">Membrane</keyword>
<feature type="binding site" evidence="10">
    <location>
        <position position="73"/>
    </location>
    <ligand>
        <name>Na(+)</name>
        <dbReference type="ChEBI" id="CHEBI:29101"/>
        <note>structural</note>
    </ligand>
</feature>
<evidence type="ECO:0000256" key="6">
    <source>
        <dbReference type="ARBA" id="ARBA00023303"/>
    </source>
</evidence>
<evidence type="ECO:0000256" key="1">
    <source>
        <dbReference type="ARBA" id="ARBA00004651"/>
    </source>
</evidence>
<dbReference type="PANTHER" id="PTHR28259:SF1">
    <property type="entry name" value="FLUORIDE EXPORT PROTEIN 1-RELATED"/>
    <property type="match status" value="1"/>
</dbReference>
<keyword evidence="10" id="KW-0406">Ion transport</keyword>
<keyword evidence="12" id="KW-1185">Reference proteome</keyword>
<protein>
    <recommendedName>
        <fullName evidence="10">Fluoride-specific ion channel FluC</fullName>
    </recommendedName>
</protein>
<keyword evidence="3 10" id="KW-0812">Transmembrane</keyword>